<dbReference type="GO" id="GO:0061630">
    <property type="term" value="F:ubiquitin protein ligase activity"/>
    <property type="evidence" value="ECO:0007669"/>
    <property type="project" value="TreeGrafter"/>
</dbReference>
<accession>A0AAD5Y4V7</accession>
<feature type="domain" description="Helicase ATP-binding" evidence="6">
    <location>
        <begin position="278"/>
        <end position="467"/>
    </location>
</feature>
<dbReference type="SMART" id="SM00487">
    <property type="entry name" value="DEXDc"/>
    <property type="match status" value="1"/>
</dbReference>
<keyword evidence="4" id="KW-0863">Zinc-finger</keyword>
<dbReference type="PANTHER" id="PTHR45865">
    <property type="entry name" value="E3 UBIQUITIN-PROTEIN LIGASE SHPRH FAMILY MEMBER"/>
    <property type="match status" value="1"/>
</dbReference>
<keyword evidence="1" id="KW-0547">Nucleotide-binding</keyword>
<evidence type="ECO:0000256" key="4">
    <source>
        <dbReference type="PROSITE-ProRule" id="PRU00175"/>
    </source>
</evidence>
<keyword evidence="8" id="KW-1185">Reference proteome</keyword>
<dbReference type="InterPro" id="IPR014001">
    <property type="entry name" value="Helicase_ATP-bd"/>
</dbReference>
<dbReference type="Gene3D" id="3.40.50.10810">
    <property type="entry name" value="Tandem AAA-ATPase domain"/>
    <property type="match status" value="1"/>
</dbReference>
<dbReference type="InterPro" id="IPR000330">
    <property type="entry name" value="SNF2_N"/>
</dbReference>
<dbReference type="EMBL" id="JADGKB010000021">
    <property type="protein sequence ID" value="KAJ3259078.1"/>
    <property type="molecule type" value="Genomic_DNA"/>
</dbReference>
<dbReference type="PROSITE" id="PS50089">
    <property type="entry name" value="ZF_RING_2"/>
    <property type="match status" value="1"/>
</dbReference>
<evidence type="ECO:0000256" key="3">
    <source>
        <dbReference type="ARBA" id="ARBA00022840"/>
    </source>
</evidence>
<evidence type="ECO:0000313" key="7">
    <source>
        <dbReference type="EMBL" id="KAJ3259078.1"/>
    </source>
</evidence>
<dbReference type="SMART" id="SM00184">
    <property type="entry name" value="RING"/>
    <property type="match status" value="1"/>
</dbReference>
<dbReference type="GO" id="GO:0006974">
    <property type="term" value="P:DNA damage response"/>
    <property type="evidence" value="ECO:0007669"/>
    <property type="project" value="TreeGrafter"/>
</dbReference>
<evidence type="ECO:0000259" key="5">
    <source>
        <dbReference type="PROSITE" id="PS50089"/>
    </source>
</evidence>
<dbReference type="Pfam" id="PF13920">
    <property type="entry name" value="zf-C3HC4_3"/>
    <property type="match status" value="1"/>
</dbReference>
<dbReference type="GO" id="GO:0005524">
    <property type="term" value="F:ATP binding"/>
    <property type="evidence" value="ECO:0007669"/>
    <property type="project" value="InterPro"/>
</dbReference>
<name>A0AAD5Y4V7_9FUNG</name>
<keyword evidence="3" id="KW-0067">ATP-binding</keyword>
<dbReference type="Pfam" id="PF00176">
    <property type="entry name" value="SNF2-rel_dom"/>
    <property type="match status" value="1"/>
</dbReference>
<keyword evidence="4" id="KW-0862">Zinc</keyword>
<dbReference type="InterPro" id="IPR049730">
    <property type="entry name" value="SNF2/RAD54-like_C"/>
</dbReference>
<dbReference type="PROSITE" id="PS51192">
    <property type="entry name" value="HELICASE_ATP_BIND_1"/>
    <property type="match status" value="1"/>
</dbReference>
<dbReference type="CDD" id="cd18793">
    <property type="entry name" value="SF2_C_SNF"/>
    <property type="match status" value="1"/>
</dbReference>
<dbReference type="InterPro" id="IPR038718">
    <property type="entry name" value="SNF2-like_sf"/>
</dbReference>
<gene>
    <name evidence="7" type="ORF">HK103_002965</name>
</gene>
<dbReference type="GO" id="GO:0008270">
    <property type="term" value="F:zinc ion binding"/>
    <property type="evidence" value="ECO:0007669"/>
    <property type="project" value="UniProtKB-KW"/>
</dbReference>
<evidence type="ECO:0000313" key="8">
    <source>
        <dbReference type="Proteomes" id="UP001210925"/>
    </source>
</evidence>
<keyword evidence="4" id="KW-0479">Metal-binding</keyword>
<dbReference type="GO" id="GO:0016787">
    <property type="term" value="F:hydrolase activity"/>
    <property type="evidence" value="ECO:0007669"/>
    <property type="project" value="UniProtKB-KW"/>
</dbReference>
<dbReference type="InterPro" id="IPR013083">
    <property type="entry name" value="Znf_RING/FYVE/PHD"/>
</dbReference>
<proteinExistence type="predicted"/>
<dbReference type="SUPFAM" id="SSF52540">
    <property type="entry name" value="P-loop containing nucleoside triphosphate hydrolases"/>
    <property type="match status" value="2"/>
</dbReference>
<dbReference type="Gene3D" id="3.40.50.300">
    <property type="entry name" value="P-loop containing nucleotide triphosphate hydrolases"/>
    <property type="match status" value="1"/>
</dbReference>
<dbReference type="Gene3D" id="3.30.40.10">
    <property type="entry name" value="Zinc/RING finger domain, C3HC4 (zinc finger)"/>
    <property type="match status" value="1"/>
</dbReference>
<dbReference type="Pfam" id="PF26021">
    <property type="entry name" value="Ferritin_C144_05"/>
    <property type="match status" value="1"/>
</dbReference>
<dbReference type="PANTHER" id="PTHR45865:SF1">
    <property type="entry name" value="E3 UBIQUITIN-PROTEIN LIGASE SHPRH"/>
    <property type="match status" value="1"/>
</dbReference>
<dbReference type="GO" id="GO:0000209">
    <property type="term" value="P:protein polyubiquitination"/>
    <property type="evidence" value="ECO:0007669"/>
    <property type="project" value="TreeGrafter"/>
</dbReference>
<reference evidence="7" key="1">
    <citation type="submission" date="2020-05" db="EMBL/GenBank/DDBJ databases">
        <title>Phylogenomic resolution of chytrid fungi.</title>
        <authorList>
            <person name="Stajich J.E."/>
            <person name="Amses K."/>
            <person name="Simmons R."/>
            <person name="Seto K."/>
            <person name="Myers J."/>
            <person name="Bonds A."/>
            <person name="Quandt C.A."/>
            <person name="Barry K."/>
            <person name="Liu P."/>
            <person name="Grigoriev I."/>
            <person name="Longcore J.E."/>
            <person name="James T.Y."/>
        </authorList>
    </citation>
    <scope>NUCLEOTIDE SEQUENCE</scope>
    <source>
        <strain evidence="7">PLAUS21</strain>
    </source>
</reference>
<evidence type="ECO:0000256" key="1">
    <source>
        <dbReference type="ARBA" id="ARBA00022741"/>
    </source>
</evidence>
<dbReference type="InterPro" id="IPR052583">
    <property type="entry name" value="ATP-helicase/E3_Ub-Ligase"/>
</dbReference>
<evidence type="ECO:0000256" key="2">
    <source>
        <dbReference type="ARBA" id="ARBA00022801"/>
    </source>
</evidence>
<dbReference type="InterPro" id="IPR001841">
    <property type="entry name" value="Znf_RING"/>
</dbReference>
<evidence type="ECO:0000259" key="6">
    <source>
        <dbReference type="PROSITE" id="PS51192"/>
    </source>
</evidence>
<dbReference type="Proteomes" id="UP001210925">
    <property type="component" value="Unassembled WGS sequence"/>
</dbReference>
<dbReference type="SUPFAM" id="SSF57850">
    <property type="entry name" value="RING/U-box"/>
    <property type="match status" value="1"/>
</dbReference>
<organism evidence="7 8">
    <name type="scientific">Boothiomyces macroporosus</name>
    <dbReference type="NCBI Taxonomy" id="261099"/>
    <lineage>
        <taxon>Eukaryota</taxon>
        <taxon>Fungi</taxon>
        <taxon>Fungi incertae sedis</taxon>
        <taxon>Chytridiomycota</taxon>
        <taxon>Chytridiomycota incertae sedis</taxon>
        <taxon>Chytridiomycetes</taxon>
        <taxon>Rhizophydiales</taxon>
        <taxon>Terramycetaceae</taxon>
        <taxon>Boothiomyces</taxon>
    </lineage>
</organism>
<keyword evidence="2" id="KW-0378">Hydrolase</keyword>
<feature type="domain" description="RING-type" evidence="5">
    <location>
        <begin position="1023"/>
        <end position="1061"/>
    </location>
</feature>
<dbReference type="InterPro" id="IPR027417">
    <property type="entry name" value="P-loop_NTPase"/>
</dbReference>
<protein>
    <submittedName>
        <fullName evidence="7">Uncharacterized protein</fullName>
    </submittedName>
</protein>
<dbReference type="AlphaFoldDB" id="A0AAD5Y4V7"/>
<comment type="caution">
    <text evidence="7">The sequence shown here is derived from an EMBL/GenBank/DDBJ whole genome shotgun (WGS) entry which is preliminary data.</text>
</comment>
<sequence>MEILISSQFFYYISENVESTRKRWRKDNFILKEYQCTSKIATEFQSCPFDIQFSKKSNYSLYLGDIEFIADVDFSRDISVELPLRVYFANNRLNIYEYANGRFDDESLELENYGYIDFHSHPLSTVFEDMLEHQDEFSISAEISLFQNNLKISLAIRLDLSETAFKDRLEIFSKILPEFFRWEEPAANPLLNTILGKLPYNTPLHLLQPPKLVAELLKFQRLSLEWMLSREGVQIIDEHSRVKSAAKSPKLISEQEFGDGLKYINWKNFTISDSIERDSEENIIQGGLLCDEMGLGKTLMVLALILLNPLQDSFAFEYFNPRLINAGATLIITPVSILAQWRLEIETNAPHLKVFLFEGQDLKATTLAKYDVVLCTYHNLQKELYAALPGREKTTRRETVYEKRTSPFVQINWWRVVLDEAQLVQGKNKTLEMALMIPRVHPWAVTGTPAARRGNLMDILQSLNFIQADELYENLDSLSHVPQNILKNILSSVVRRNLKKDVEDELVIPNQHNNIIRLNYSPVEYQYYSDLVDEAMADIGPEPPCLTGKQTRADIQKYESKVSKRLERMRHWLLRLRQTCCHPQVSVENRKALGGRLQNIGEVLEILIEKSYSTIIKFQRLKILNYVEQAQILEQEKNYDEPIQNLKERIAFIDEKMVEFKRQYINFEKFEKEKNVNEVPVTEDEEESPNLLHKITNRMRIWKAMKHKVFFYIASIYNVKSREDENDADAKANETLYYEYASNIREDLLSEFVNDVIKESKNLDMIFKKHSNFMKNNEMEILDLSGGIATERIFSAFETVEVVLEKQWKNIVEWRNRLRSLLTSPLEASSDEKDTEKEGPTGTEFEYSIMVQDTATKYLDSFISILQDRKFTLTGIKQTFPLGISENSELAAKLSNERKGLVNYNGDDYKSLIQKLNAVLRKSHLPRAEIELAKMALAHTTKQFEKQIKILANLEQVKYYAQLNKLSDDVTVTQFFDPLPIEMQNLKNEEADLQRKIVMEEGRMRYLIALSRDTDKADEETQCVTCQSNFVSGVLTPCGHFACQDCAKAWLIPKRKCALCTQHFNPTELQRVSFNRKRIVNSAPTYSDQLLEKIQHIPIKGANGVKFDSILKHIIMIKGENPLVKIICFSQWREVLDIFANMLLQNEIGHISLEGKGWDPVQGKKSNFMKRKGNSVIEFQTNPNVTVFMLNAKSQSSGLTLVSATHIFLIEPVLQKGVIQQAINRVHRIGQDKETFVWQYIIQDTVEETVSELQTDEDGKEEQIRKELLPKFFQRETY</sequence>
<dbReference type="InterPro" id="IPR059033">
    <property type="entry name" value="C144_05_dom"/>
</dbReference>
<dbReference type="GO" id="GO:0005634">
    <property type="term" value="C:nucleus"/>
    <property type="evidence" value="ECO:0007669"/>
    <property type="project" value="TreeGrafter"/>
</dbReference>